<evidence type="ECO:0000313" key="9">
    <source>
        <dbReference type="Proteomes" id="UP000076503"/>
    </source>
</evidence>
<feature type="transmembrane region" description="Helical" evidence="6">
    <location>
        <begin position="214"/>
        <end position="234"/>
    </location>
</feature>
<dbReference type="PANTHER" id="PTHR37422">
    <property type="entry name" value="TEICHURONIC ACID BIOSYNTHESIS PROTEIN TUAE"/>
    <property type="match status" value="1"/>
</dbReference>
<evidence type="ECO:0000259" key="7">
    <source>
        <dbReference type="Pfam" id="PF04932"/>
    </source>
</evidence>
<keyword evidence="4 6" id="KW-0472">Membrane</keyword>
<evidence type="ECO:0000313" key="8">
    <source>
        <dbReference type="EMBL" id="KZN46903.1"/>
    </source>
</evidence>
<feature type="transmembrane region" description="Helical" evidence="6">
    <location>
        <begin position="63"/>
        <end position="80"/>
    </location>
</feature>
<feature type="transmembrane region" description="Helical" evidence="6">
    <location>
        <begin position="294"/>
        <end position="313"/>
    </location>
</feature>
<dbReference type="InterPro" id="IPR051533">
    <property type="entry name" value="WaaL-like"/>
</dbReference>
<dbReference type="Pfam" id="PF04932">
    <property type="entry name" value="Wzy_C"/>
    <property type="match status" value="1"/>
</dbReference>
<dbReference type="AlphaFoldDB" id="A0A162AAZ6"/>
<feature type="domain" description="O-antigen ligase-related" evidence="7">
    <location>
        <begin position="71"/>
        <end position="223"/>
    </location>
</feature>
<evidence type="ECO:0000256" key="5">
    <source>
        <dbReference type="PROSITE-ProRule" id="PRU00339"/>
    </source>
</evidence>
<dbReference type="PROSITE" id="PS50005">
    <property type="entry name" value="TPR"/>
    <property type="match status" value="1"/>
</dbReference>
<dbReference type="Proteomes" id="UP000076503">
    <property type="component" value="Unassembled WGS sequence"/>
</dbReference>
<feature type="transmembrane region" description="Helical" evidence="6">
    <location>
        <begin position="5"/>
        <end position="24"/>
    </location>
</feature>
<dbReference type="EMBL" id="AUXZ01000108">
    <property type="protein sequence ID" value="KZN46903.1"/>
    <property type="molecule type" value="Genomic_DNA"/>
</dbReference>
<dbReference type="Gene3D" id="1.25.40.10">
    <property type="entry name" value="Tetratricopeptide repeat domain"/>
    <property type="match status" value="1"/>
</dbReference>
<feature type="transmembrane region" description="Helical" evidence="6">
    <location>
        <begin position="111"/>
        <end position="130"/>
    </location>
</feature>
<keyword evidence="5" id="KW-0802">TPR repeat</keyword>
<name>A0A162AAZ6_9GAMM</name>
<evidence type="ECO:0000256" key="4">
    <source>
        <dbReference type="ARBA" id="ARBA00023136"/>
    </source>
</evidence>
<keyword evidence="2 6" id="KW-0812">Transmembrane</keyword>
<accession>A0A162AAZ6</accession>
<organism evidence="8 9">
    <name type="scientific">Pseudoalteromonas luteoviolacea H33</name>
    <dbReference type="NCBI Taxonomy" id="1365251"/>
    <lineage>
        <taxon>Bacteria</taxon>
        <taxon>Pseudomonadati</taxon>
        <taxon>Pseudomonadota</taxon>
        <taxon>Gammaproteobacteria</taxon>
        <taxon>Alteromonadales</taxon>
        <taxon>Pseudoalteromonadaceae</taxon>
        <taxon>Pseudoalteromonas</taxon>
    </lineage>
</organism>
<sequence>MDSVFYSSILFCIVIIYNRYWLAIPYSNANFSPIGFVNYLGQVLNIWIPILVLSIYNRRKSKVYFLLGLASLLVLMNLLLESLTRGTILGLLAAEMIVLFILLLKTKKLPLKYLSVSVAFLCAVVTFNLMKISGLSTLKGQINSIQELNTGRENVFSNTVDMIKDNPLGVGVNNFEYTHQKYAKAGTPNASPYVSDMRILTSPYNILLKFYSELGFLGGSLFLILFGMVFIKALLNLLKGVFIDAWIFMAVFSLYFHAMFSSVFLTPVSLFFSTLLFAVVFSRESISEAKPIGMRLEWIVVPLILLLGYLSFIKTVSANLTAKGYRVGNTELVEKSFELNPHDYFTSLRLYELYLMKEGNKQQALASLERAINLYPYNIYMLIKAGEVASQLGLSDKAEEYKQRALDIYPNNPQAKLIQGVYSDIS</sequence>
<protein>
    <recommendedName>
        <fullName evidence="7">O-antigen ligase-related domain-containing protein</fullName>
    </recommendedName>
</protein>
<dbReference type="InterPro" id="IPR019734">
    <property type="entry name" value="TPR_rpt"/>
</dbReference>
<dbReference type="InterPro" id="IPR011990">
    <property type="entry name" value="TPR-like_helical_dom_sf"/>
</dbReference>
<dbReference type="InterPro" id="IPR007016">
    <property type="entry name" value="O-antigen_ligase-rel_domated"/>
</dbReference>
<evidence type="ECO:0000256" key="3">
    <source>
        <dbReference type="ARBA" id="ARBA00022989"/>
    </source>
</evidence>
<gene>
    <name evidence="8" type="ORF">N476_03130</name>
</gene>
<feature type="transmembrane region" description="Helical" evidence="6">
    <location>
        <begin position="36"/>
        <end position="56"/>
    </location>
</feature>
<keyword evidence="3 6" id="KW-1133">Transmembrane helix</keyword>
<feature type="repeat" description="TPR" evidence="5">
    <location>
        <begin position="379"/>
        <end position="412"/>
    </location>
</feature>
<reference evidence="8 9" key="1">
    <citation type="submission" date="2013-07" db="EMBL/GenBank/DDBJ databases">
        <title>Comparative Genomic and Metabolomic Analysis of Twelve Strains of Pseudoalteromonas luteoviolacea.</title>
        <authorList>
            <person name="Vynne N.G."/>
            <person name="Mansson M."/>
            <person name="Gram L."/>
        </authorList>
    </citation>
    <scope>NUCLEOTIDE SEQUENCE [LARGE SCALE GENOMIC DNA]</scope>
    <source>
        <strain evidence="8 9">H33</strain>
    </source>
</reference>
<comment type="subcellular location">
    <subcellularLocation>
        <location evidence="1">Membrane</location>
        <topology evidence="1">Multi-pass membrane protein</topology>
    </subcellularLocation>
</comment>
<dbReference type="PANTHER" id="PTHR37422:SF13">
    <property type="entry name" value="LIPOPOLYSACCHARIDE BIOSYNTHESIS PROTEIN PA4999-RELATED"/>
    <property type="match status" value="1"/>
</dbReference>
<dbReference type="SUPFAM" id="SSF48452">
    <property type="entry name" value="TPR-like"/>
    <property type="match status" value="1"/>
</dbReference>
<evidence type="ECO:0000256" key="6">
    <source>
        <dbReference type="SAM" id="Phobius"/>
    </source>
</evidence>
<dbReference type="GO" id="GO:0016020">
    <property type="term" value="C:membrane"/>
    <property type="evidence" value="ECO:0007669"/>
    <property type="project" value="UniProtKB-SubCell"/>
</dbReference>
<proteinExistence type="predicted"/>
<dbReference type="PATRIC" id="fig|1365251.3.peg.4283"/>
<evidence type="ECO:0000256" key="1">
    <source>
        <dbReference type="ARBA" id="ARBA00004141"/>
    </source>
</evidence>
<comment type="caution">
    <text evidence="8">The sequence shown here is derived from an EMBL/GenBank/DDBJ whole genome shotgun (WGS) entry which is preliminary data.</text>
</comment>
<feature type="transmembrane region" description="Helical" evidence="6">
    <location>
        <begin position="86"/>
        <end position="104"/>
    </location>
</feature>
<evidence type="ECO:0000256" key="2">
    <source>
        <dbReference type="ARBA" id="ARBA00022692"/>
    </source>
</evidence>
<feature type="transmembrane region" description="Helical" evidence="6">
    <location>
        <begin position="264"/>
        <end position="282"/>
    </location>
</feature>